<sequence>MKFVLLLLISFYVLACLCKSDTTCKNPYEVHSMLNSDEDSNVHRLVKAVVEKKPYLSKDFERNQKNRKKRSAGNTMDEEQDEETMQLTKMFYALVRKYIPNHNFSIPPTNEDIMRLKYAILNREKDGQQRKVVINILNSI</sequence>
<organism evidence="3 4">
    <name type="scientific">Petrolisthes manimaculis</name>
    <dbReference type="NCBI Taxonomy" id="1843537"/>
    <lineage>
        <taxon>Eukaryota</taxon>
        <taxon>Metazoa</taxon>
        <taxon>Ecdysozoa</taxon>
        <taxon>Arthropoda</taxon>
        <taxon>Crustacea</taxon>
        <taxon>Multicrustacea</taxon>
        <taxon>Malacostraca</taxon>
        <taxon>Eumalacostraca</taxon>
        <taxon>Eucarida</taxon>
        <taxon>Decapoda</taxon>
        <taxon>Pleocyemata</taxon>
        <taxon>Anomura</taxon>
        <taxon>Galatheoidea</taxon>
        <taxon>Porcellanidae</taxon>
        <taxon>Petrolisthes</taxon>
    </lineage>
</organism>
<accession>A0AAE1PIZ2</accession>
<protein>
    <submittedName>
        <fullName evidence="3">Uncharacterized protein</fullName>
    </submittedName>
</protein>
<gene>
    <name evidence="3" type="ORF">Pmani_019049</name>
</gene>
<keyword evidence="2" id="KW-0732">Signal</keyword>
<name>A0AAE1PIZ2_9EUCA</name>
<comment type="caution">
    <text evidence="3">The sequence shown here is derived from an EMBL/GenBank/DDBJ whole genome shotgun (WGS) entry which is preliminary data.</text>
</comment>
<dbReference type="AlphaFoldDB" id="A0AAE1PIZ2"/>
<keyword evidence="4" id="KW-1185">Reference proteome</keyword>
<evidence type="ECO:0000313" key="3">
    <source>
        <dbReference type="EMBL" id="KAK4309324.1"/>
    </source>
</evidence>
<reference evidence="3" key="1">
    <citation type="submission" date="2023-11" db="EMBL/GenBank/DDBJ databases">
        <title>Genome assemblies of two species of porcelain crab, Petrolisthes cinctipes and Petrolisthes manimaculis (Anomura: Porcellanidae).</title>
        <authorList>
            <person name="Angst P."/>
        </authorList>
    </citation>
    <scope>NUCLEOTIDE SEQUENCE</scope>
    <source>
        <strain evidence="3">PB745_02</strain>
        <tissue evidence="3">Gill</tissue>
    </source>
</reference>
<feature type="signal peptide" evidence="2">
    <location>
        <begin position="1"/>
        <end position="15"/>
    </location>
</feature>
<evidence type="ECO:0000256" key="1">
    <source>
        <dbReference type="SAM" id="MobiDB-lite"/>
    </source>
</evidence>
<dbReference type="Proteomes" id="UP001292094">
    <property type="component" value="Unassembled WGS sequence"/>
</dbReference>
<feature type="chain" id="PRO_5041912173" evidence="2">
    <location>
        <begin position="16"/>
        <end position="140"/>
    </location>
</feature>
<feature type="region of interest" description="Disordered" evidence="1">
    <location>
        <begin position="57"/>
        <end position="82"/>
    </location>
</feature>
<dbReference type="EMBL" id="JAWZYT010001766">
    <property type="protein sequence ID" value="KAK4309324.1"/>
    <property type="molecule type" value="Genomic_DNA"/>
</dbReference>
<proteinExistence type="predicted"/>
<evidence type="ECO:0000313" key="4">
    <source>
        <dbReference type="Proteomes" id="UP001292094"/>
    </source>
</evidence>
<evidence type="ECO:0000256" key="2">
    <source>
        <dbReference type="SAM" id="SignalP"/>
    </source>
</evidence>